<evidence type="ECO:0000313" key="3">
    <source>
        <dbReference type="EMBL" id="KAF2617088.1"/>
    </source>
</evidence>
<evidence type="ECO:0000313" key="2">
    <source>
        <dbReference type="EMBL" id="KAF2588195.1"/>
    </source>
</evidence>
<feature type="compositionally biased region" description="Basic and acidic residues" evidence="1">
    <location>
        <begin position="93"/>
        <end position="127"/>
    </location>
</feature>
<gene>
    <name evidence="3" type="ORF">F2Q68_00039823</name>
    <name evidence="2" type="ORF">F2Q70_00039132</name>
</gene>
<organism evidence="2">
    <name type="scientific">Brassica cretica</name>
    <name type="common">Mustard</name>
    <dbReference type="NCBI Taxonomy" id="69181"/>
    <lineage>
        <taxon>Eukaryota</taxon>
        <taxon>Viridiplantae</taxon>
        <taxon>Streptophyta</taxon>
        <taxon>Embryophyta</taxon>
        <taxon>Tracheophyta</taxon>
        <taxon>Spermatophyta</taxon>
        <taxon>Magnoliopsida</taxon>
        <taxon>eudicotyledons</taxon>
        <taxon>Gunneridae</taxon>
        <taxon>Pentapetalae</taxon>
        <taxon>rosids</taxon>
        <taxon>malvids</taxon>
        <taxon>Brassicales</taxon>
        <taxon>Brassicaceae</taxon>
        <taxon>Brassiceae</taxon>
        <taxon>Brassica</taxon>
    </lineage>
</organism>
<dbReference type="EMBL" id="QGKW02000007">
    <property type="protein sequence ID" value="KAF2617088.1"/>
    <property type="molecule type" value="Genomic_DNA"/>
</dbReference>
<dbReference type="AlphaFoldDB" id="A0A8S9K1D4"/>
<dbReference type="Proteomes" id="UP000712281">
    <property type="component" value="Unassembled WGS sequence"/>
</dbReference>
<comment type="caution">
    <text evidence="2">The sequence shown here is derived from an EMBL/GenBank/DDBJ whole genome shotgun (WGS) entry which is preliminary data.</text>
</comment>
<dbReference type="EMBL" id="QGKY02000190">
    <property type="protein sequence ID" value="KAF2588195.1"/>
    <property type="molecule type" value="Genomic_DNA"/>
</dbReference>
<sequence>MEQFSNSRSLEKNSDNLFEILQHRAKPLCTYITCFNQEKVAISESNAATAISSFKHAPQRRPLQGVDQIPVQDHGRCMSRAWAQVKWEEEVASRAKAQQKQDQKLAKQPKSDRDEGSHLKPAREKGNKSRGRY</sequence>
<name>A0A8S9K1D4_BRACR</name>
<accession>A0A8S9K1D4</accession>
<proteinExistence type="predicted"/>
<protein>
    <recommendedName>
        <fullName evidence="4">Retrotransposon gag domain-containing protein</fullName>
    </recommendedName>
</protein>
<feature type="region of interest" description="Disordered" evidence="1">
    <location>
        <begin position="93"/>
        <end position="133"/>
    </location>
</feature>
<evidence type="ECO:0000256" key="1">
    <source>
        <dbReference type="SAM" id="MobiDB-lite"/>
    </source>
</evidence>
<reference evidence="2" key="1">
    <citation type="submission" date="2019-12" db="EMBL/GenBank/DDBJ databases">
        <title>Genome sequencing and annotation of Brassica cretica.</title>
        <authorList>
            <person name="Studholme D.J."/>
            <person name="Sarris P.F."/>
        </authorList>
    </citation>
    <scope>NUCLEOTIDE SEQUENCE</scope>
    <source>
        <strain evidence="3">PFS-001/15</strain>
        <strain evidence="2">PFS-102/07</strain>
        <tissue evidence="2">Leaf</tissue>
    </source>
</reference>
<evidence type="ECO:0008006" key="4">
    <source>
        <dbReference type="Google" id="ProtNLM"/>
    </source>
</evidence>